<feature type="transmembrane region" description="Helical" evidence="1">
    <location>
        <begin position="149"/>
        <end position="165"/>
    </location>
</feature>
<dbReference type="InterPro" id="IPR046278">
    <property type="entry name" value="DUF6311"/>
</dbReference>
<proteinExistence type="predicted"/>
<evidence type="ECO:0000256" key="1">
    <source>
        <dbReference type="SAM" id="Phobius"/>
    </source>
</evidence>
<feature type="domain" description="DUF6311" evidence="3">
    <location>
        <begin position="447"/>
        <end position="550"/>
    </location>
</feature>
<feature type="transmembrane region" description="Helical" evidence="1">
    <location>
        <begin position="274"/>
        <end position="292"/>
    </location>
</feature>
<keyword evidence="1" id="KW-1133">Transmembrane helix</keyword>
<keyword evidence="5" id="KW-1185">Reference proteome</keyword>
<feature type="transmembrane region" description="Helical" evidence="1">
    <location>
        <begin position="242"/>
        <end position="262"/>
    </location>
</feature>
<accession>A0A1E5XTB5</accession>
<dbReference type="EMBL" id="LAJE02000119">
    <property type="protein sequence ID" value="OEO31825.1"/>
    <property type="molecule type" value="Genomic_DNA"/>
</dbReference>
<keyword evidence="1" id="KW-0472">Membrane</keyword>
<dbReference type="Pfam" id="PF19830">
    <property type="entry name" value="DUF6311"/>
    <property type="match status" value="1"/>
</dbReference>
<evidence type="ECO:0000259" key="3">
    <source>
        <dbReference type="Pfam" id="PF25853"/>
    </source>
</evidence>
<dbReference type="RefSeq" id="WP_069909008.1">
    <property type="nucleotide sequence ID" value="NZ_LAJE02000119.1"/>
</dbReference>
<gene>
    <name evidence="4" type="ORF">VW23_014420</name>
</gene>
<feature type="transmembrane region" description="Helical" evidence="1">
    <location>
        <begin position="64"/>
        <end position="80"/>
    </location>
</feature>
<evidence type="ECO:0000313" key="4">
    <source>
        <dbReference type="EMBL" id="OEO31825.1"/>
    </source>
</evidence>
<dbReference type="Proteomes" id="UP000095463">
    <property type="component" value="Unassembled WGS sequence"/>
</dbReference>
<feature type="domain" description="DUF6311" evidence="2">
    <location>
        <begin position="35"/>
        <end position="422"/>
    </location>
</feature>
<feature type="transmembrane region" description="Helical" evidence="1">
    <location>
        <begin position="123"/>
        <end position="142"/>
    </location>
</feature>
<sequence length="571" mass="62952">MSVTGAPELDQPVRPRPAATTAPALDTPAIVPALLIGIIAFIIVRGLAPLDPTNILWLDERDRAMHTLGWWWFAMAPWGWPPGASPLNGLELANSVALSDSLPLFAFPFKLIAGWLPERFQYWGYWELLCFILQSLFAVLIAHQLKLSRPMALIAAMFCVFQPAFLMRLDVHMALAGHWTILAAVWLYLRRPTPLWAWPLLLATVSAIHGYLLVMVFALWGASFLSRPWQGELRPLRTLAELGLGSFGIAVVLWSAGIFMVGSMQSYGFGLFRMNLMGPINPAFFQFIVPGVPVNRFEWEGVNYVGLGIFALTAVVLFTLRPANLAPLLRPRLLPLVLVAVGLALFSLSHRVALGSIELFELPLPQWLVNTLTVFRSSGRMFWPLGYLIVFALLTLLSRQLRSTPALLVACLALALQLGDLQRGIRALNIGPDRTGTTWRTTLTSPAWDALAPHYQRVRSLPVENENWNWRELSWFAVTHKLPTDAVYLGRMDPSALRAAREVGDTAMRDGSFDRGAIYGVDSASARRILPLLGPDDVLAPIDGLILFAPGGKPILDAAGISLSPFVAVLP</sequence>
<dbReference type="InterPro" id="IPR058671">
    <property type="entry name" value="DUF6311_C"/>
</dbReference>
<name>A0A1E5XTB5_9HYPH</name>
<evidence type="ECO:0008006" key="6">
    <source>
        <dbReference type="Google" id="ProtNLM"/>
    </source>
</evidence>
<dbReference type="OrthoDB" id="1814621at2"/>
<dbReference type="Pfam" id="PF25853">
    <property type="entry name" value="DUF6311_C"/>
    <property type="match status" value="1"/>
</dbReference>
<dbReference type="AlphaFoldDB" id="A0A1E5XTB5"/>
<evidence type="ECO:0000259" key="2">
    <source>
        <dbReference type="Pfam" id="PF19830"/>
    </source>
</evidence>
<evidence type="ECO:0000313" key="5">
    <source>
        <dbReference type="Proteomes" id="UP000095463"/>
    </source>
</evidence>
<feature type="transmembrane region" description="Helical" evidence="1">
    <location>
        <begin position="304"/>
        <end position="321"/>
    </location>
</feature>
<comment type="caution">
    <text evidence="4">The sequence shown here is derived from an EMBL/GenBank/DDBJ whole genome shotgun (WGS) entry which is preliminary data.</text>
</comment>
<feature type="transmembrane region" description="Helical" evidence="1">
    <location>
        <begin position="333"/>
        <end position="354"/>
    </location>
</feature>
<feature type="transmembrane region" description="Helical" evidence="1">
    <location>
        <begin position="29"/>
        <end position="48"/>
    </location>
</feature>
<keyword evidence="1" id="KW-0812">Transmembrane</keyword>
<reference evidence="4 5" key="1">
    <citation type="journal article" date="2015" name="Genome Announc.">
        <title>Genome Assemblies of Three Soil-Associated Devosia species: D. insulae, D. limi, and D. soli.</title>
        <authorList>
            <person name="Hassan Y.I."/>
            <person name="Lepp D."/>
            <person name="Zhou T."/>
        </authorList>
    </citation>
    <scope>NUCLEOTIDE SEQUENCE [LARGE SCALE GENOMIC DNA]</scope>
    <source>
        <strain evidence="4 5">DS-56</strain>
    </source>
</reference>
<feature type="transmembrane region" description="Helical" evidence="1">
    <location>
        <begin position="196"/>
        <end position="222"/>
    </location>
</feature>
<feature type="transmembrane region" description="Helical" evidence="1">
    <location>
        <begin position="171"/>
        <end position="189"/>
    </location>
</feature>
<protein>
    <recommendedName>
        <fullName evidence="6">Glycosyltransferase RgtA/B/C/D-like domain-containing protein</fullName>
    </recommendedName>
</protein>
<organism evidence="4 5">
    <name type="scientific">Devosia insulae DS-56</name>
    <dbReference type="NCBI Taxonomy" id="1116389"/>
    <lineage>
        <taxon>Bacteria</taxon>
        <taxon>Pseudomonadati</taxon>
        <taxon>Pseudomonadota</taxon>
        <taxon>Alphaproteobacteria</taxon>
        <taxon>Hyphomicrobiales</taxon>
        <taxon>Devosiaceae</taxon>
        <taxon>Devosia</taxon>
    </lineage>
</organism>
<feature type="transmembrane region" description="Helical" evidence="1">
    <location>
        <begin position="381"/>
        <end position="398"/>
    </location>
</feature>